<feature type="compositionally biased region" description="Basic residues" evidence="8">
    <location>
        <begin position="52"/>
        <end position="62"/>
    </location>
</feature>
<evidence type="ECO:0000259" key="11">
    <source>
        <dbReference type="PROSITE" id="PS51050"/>
    </source>
</evidence>
<feature type="region of interest" description="Disordered" evidence="8">
    <location>
        <begin position="245"/>
        <end position="291"/>
    </location>
</feature>
<evidence type="ECO:0000259" key="9">
    <source>
        <dbReference type="PROSITE" id="PS50016"/>
    </source>
</evidence>
<keyword evidence="3 6" id="KW-0863">Zinc-finger</keyword>
<feature type="domain" description="CW-type" evidence="11">
    <location>
        <begin position="847"/>
        <end position="911"/>
    </location>
</feature>
<dbReference type="PROSITE" id="PS01359">
    <property type="entry name" value="ZF_PHD_1"/>
    <property type="match status" value="1"/>
</dbReference>
<dbReference type="InterPro" id="IPR013083">
    <property type="entry name" value="Znf_RING/FYVE/PHD"/>
</dbReference>
<feature type="compositionally biased region" description="Basic and acidic residues" evidence="8">
    <location>
        <begin position="586"/>
        <end position="601"/>
    </location>
</feature>
<feature type="compositionally biased region" description="Low complexity" evidence="8">
    <location>
        <begin position="24"/>
        <end position="46"/>
    </location>
</feature>
<dbReference type="EMBL" id="JAJSOW010000004">
    <property type="protein sequence ID" value="KAI9191322.1"/>
    <property type="molecule type" value="Genomic_DNA"/>
</dbReference>
<dbReference type="InterPro" id="IPR010402">
    <property type="entry name" value="CCT_domain"/>
</dbReference>
<dbReference type="Pfam" id="PF00628">
    <property type="entry name" value="PHD"/>
    <property type="match status" value="1"/>
</dbReference>
<evidence type="ECO:0000256" key="3">
    <source>
        <dbReference type="ARBA" id="ARBA00022771"/>
    </source>
</evidence>
<keyword evidence="5 7" id="KW-0539">Nucleus</keyword>
<dbReference type="InterPro" id="IPR019787">
    <property type="entry name" value="Znf_PHD-finger"/>
</dbReference>
<evidence type="ECO:0000256" key="6">
    <source>
        <dbReference type="PROSITE-ProRule" id="PRU00146"/>
    </source>
</evidence>
<dbReference type="PROSITE" id="PS51017">
    <property type="entry name" value="CCT"/>
    <property type="match status" value="1"/>
</dbReference>
<keyword evidence="2" id="KW-0479">Metal-binding</keyword>
<reference evidence="12" key="1">
    <citation type="journal article" date="2022" name="Plant J.">
        <title>Strategies of tolerance reflected in two North American maple genomes.</title>
        <authorList>
            <person name="McEvoy S.L."/>
            <person name="Sezen U.U."/>
            <person name="Trouern-Trend A."/>
            <person name="McMahon S.M."/>
            <person name="Schaberg P.G."/>
            <person name="Yang J."/>
            <person name="Wegrzyn J.L."/>
            <person name="Swenson N.G."/>
        </authorList>
    </citation>
    <scope>NUCLEOTIDE SEQUENCE</scope>
    <source>
        <strain evidence="12">91603</strain>
    </source>
</reference>
<evidence type="ECO:0000256" key="8">
    <source>
        <dbReference type="SAM" id="MobiDB-lite"/>
    </source>
</evidence>
<dbReference type="Gene3D" id="3.30.40.100">
    <property type="match status" value="1"/>
</dbReference>
<dbReference type="AlphaFoldDB" id="A0AAD5J9L7"/>
<name>A0AAD5J9L7_ACENE</name>
<protein>
    <submittedName>
        <fullName evidence="12">Uncharacterized protein</fullName>
    </submittedName>
</protein>
<proteinExistence type="predicted"/>
<gene>
    <name evidence="12" type="ORF">LWI28_006900</name>
</gene>
<evidence type="ECO:0000256" key="1">
    <source>
        <dbReference type="ARBA" id="ARBA00004123"/>
    </source>
</evidence>
<dbReference type="SUPFAM" id="SSF57903">
    <property type="entry name" value="FYVE/PHD zinc finger"/>
    <property type="match status" value="1"/>
</dbReference>
<evidence type="ECO:0000259" key="10">
    <source>
        <dbReference type="PROSITE" id="PS51017"/>
    </source>
</evidence>
<feature type="region of interest" description="Disordered" evidence="8">
    <location>
        <begin position="571"/>
        <end position="610"/>
    </location>
</feature>
<dbReference type="GO" id="GO:0006355">
    <property type="term" value="P:regulation of DNA-templated transcription"/>
    <property type="evidence" value="ECO:0007669"/>
    <property type="project" value="TreeGrafter"/>
</dbReference>
<feature type="domain" description="PHD-type" evidence="9">
    <location>
        <begin position="700"/>
        <end position="750"/>
    </location>
</feature>
<sequence length="953" mass="106632">MSSSCLSGGGRTYAIDLDIIKSPSNSIRTSNTSSPSSTLSESSNSPLAISTRKPRTARKRPKQTYNEAAALLSTVYPTIFSTKNLKNPTKFTKPHDYFFDESAEILLPFREINSSGFLPLHQPIQDKPSFRLEPKAANFNGEIDFQGNSVELSSEEFHDDFDAESILDEEIEQGIDSIMGNSSVKKESIDESNNNYWYGNPFGGKMELGLGIRRGIRALRHVDEGNWWSFPSTVDVLQISPKLNGTTTTTKKISSSEKKKKKVDKEKPPPLAASKVPEPPTPPPPPHTSSGELLLKLKYDDVVSAWSDKGSPFLDESLSSDALGNDVSARLAQIDLFSDSGVREASVLRYKEKRRTRLFSKKIRYQVRKVNADRRPRMKGRFVRRSNGQDEKGKKKVLLSDLEIIDTFRVSGIACSLTGERRNIGHCKEPRKQKEYRKRREHDFIWEFKAFILEEDISRSCFRQMCCKCDEDCYNCRRKAVLVTEVKQNADFPCSLNSSSQHSTVSTMSGRTAPNFVYRRRKLQGNSVAMFSAHDLVNTKRSDDCLSVISSNALSLATKEQHVSQVDHVSEAIGTPVRPPVTSHSEPSHLRSDSVQEEHVSDGAAKGSKHKNIEVDSINDSCSSSKSNIELVSASKKTEVDDAGECSSSSVIALEVMDKDLSEKDICISILKSEGLLERFQPTQNSASTKGTDSSNSRCFRLCKICKFSETTLQMLICDNCEEAFHVSCCNPRVKEIPTDEWFCHLCSKKKRKILEAAIRKSSNIFTVVERYSNASSKGEFSPVELMLRDTEPYTTGVRIGKGFQADVPDWLGPINNDVDIMGATLELDPSESTNLHELNSKTRSKLRAIGNWLQCRHVIEGLGEGVDGTICGKWRRAPLFEVQTDDWECFCSVHWDPTHADCAVPQELETDQILKQLKYIEMLRPRLAVAAKRRKLDSICTGGSQDKDVTDK</sequence>
<keyword evidence="13" id="KW-1185">Reference proteome</keyword>
<evidence type="ECO:0000256" key="7">
    <source>
        <dbReference type="PROSITE-ProRule" id="PRU00357"/>
    </source>
</evidence>
<evidence type="ECO:0000256" key="5">
    <source>
        <dbReference type="ARBA" id="ARBA00023242"/>
    </source>
</evidence>
<feature type="compositionally biased region" description="Pro residues" evidence="8">
    <location>
        <begin position="277"/>
        <end position="287"/>
    </location>
</feature>
<dbReference type="PROSITE" id="PS50016">
    <property type="entry name" value="ZF_PHD_2"/>
    <property type="match status" value="1"/>
</dbReference>
<evidence type="ECO:0000313" key="12">
    <source>
        <dbReference type="EMBL" id="KAI9191322.1"/>
    </source>
</evidence>
<comment type="subcellular location">
    <subcellularLocation>
        <location evidence="1 7">Nucleus</location>
    </subcellularLocation>
</comment>
<dbReference type="FunFam" id="3.30.40.100:FF:000005">
    <property type="entry name" value="uncharacterized protein LOC106759733 isoform X4"/>
    <property type="match status" value="1"/>
</dbReference>
<keyword evidence="4" id="KW-0862">Zinc</keyword>
<dbReference type="Pfam" id="PF06203">
    <property type="entry name" value="CCT"/>
    <property type="match status" value="1"/>
</dbReference>
<dbReference type="PANTHER" id="PTHR31874:SF10">
    <property type="entry name" value="PROTEIN CHLOROPLAST IMPORT APPARATUS 2"/>
    <property type="match status" value="1"/>
</dbReference>
<dbReference type="InterPro" id="IPR052453">
    <property type="entry name" value="CONSTANS-like_ZF"/>
</dbReference>
<dbReference type="PANTHER" id="PTHR31874">
    <property type="entry name" value="CCT MOTIF FAMILY PROTEIN, EXPRESSED"/>
    <property type="match status" value="1"/>
</dbReference>
<accession>A0AAD5J9L7</accession>
<comment type="caution">
    <text evidence="12">The sequence shown here is derived from an EMBL/GenBank/DDBJ whole genome shotgun (WGS) entry which is preliminary data.</text>
</comment>
<dbReference type="InterPro" id="IPR011011">
    <property type="entry name" value="Znf_FYVE_PHD"/>
</dbReference>
<evidence type="ECO:0000256" key="2">
    <source>
        <dbReference type="ARBA" id="ARBA00022723"/>
    </source>
</evidence>
<feature type="domain" description="CCT" evidence="10">
    <location>
        <begin position="343"/>
        <end position="385"/>
    </location>
</feature>
<reference evidence="12" key="2">
    <citation type="submission" date="2023-02" db="EMBL/GenBank/DDBJ databases">
        <authorList>
            <person name="Swenson N.G."/>
            <person name="Wegrzyn J.L."/>
            <person name="Mcevoy S.L."/>
        </authorList>
    </citation>
    <scope>NUCLEOTIDE SEQUENCE</scope>
    <source>
        <strain evidence="12">91603</strain>
        <tissue evidence="12">Leaf</tissue>
    </source>
</reference>
<dbReference type="PROSITE" id="PS51050">
    <property type="entry name" value="ZF_CW"/>
    <property type="match status" value="1"/>
</dbReference>
<dbReference type="InterPro" id="IPR011124">
    <property type="entry name" value="Znf_CW"/>
</dbReference>
<dbReference type="SMART" id="SM00249">
    <property type="entry name" value="PHD"/>
    <property type="match status" value="1"/>
</dbReference>
<evidence type="ECO:0000256" key="4">
    <source>
        <dbReference type="ARBA" id="ARBA00022833"/>
    </source>
</evidence>
<dbReference type="InterPro" id="IPR001965">
    <property type="entry name" value="Znf_PHD"/>
</dbReference>
<evidence type="ECO:0000313" key="13">
    <source>
        <dbReference type="Proteomes" id="UP001064489"/>
    </source>
</evidence>
<dbReference type="Proteomes" id="UP001064489">
    <property type="component" value="Chromosome 6"/>
</dbReference>
<dbReference type="GO" id="GO:0005634">
    <property type="term" value="C:nucleus"/>
    <property type="evidence" value="ECO:0007669"/>
    <property type="project" value="UniProtKB-SubCell"/>
</dbReference>
<organism evidence="12 13">
    <name type="scientific">Acer negundo</name>
    <name type="common">Box elder</name>
    <dbReference type="NCBI Taxonomy" id="4023"/>
    <lineage>
        <taxon>Eukaryota</taxon>
        <taxon>Viridiplantae</taxon>
        <taxon>Streptophyta</taxon>
        <taxon>Embryophyta</taxon>
        <taxon>Tracheophyta</taxon>
        <taxon>Spermatophyta</taxon>
        <taxon>Magnoliopsida</taxon>
        <taxon>eudicotyledons</taxon>
        <taxon>Gunneridae</taxon>
        <taxon>Pentapetalae</taxon>
        <taxon>rosids</taxon>
        <taxon>malvids</taxon>
        <taxon>Sapindales</taxon>
        <taxon>Sapindaceae</taxon>
        <taxon>Hippocastanoideae</taxon>
        <taxon>Acereae</taxon>
        <taxon>Acer</taxon>
    </lineage>
</organism>
<dbReference type="InterPro" id="IPR019786">
    <property type="entry name" value="Zinc_finger_PHD-type_CS"/>
</dbReference>
<feature type="region of interest" description="Disordered" evidence="8">
    <location>
        <begin position="24"/>
        <end position="63"/>
    </location>
</feature>
<dbReference type="GO" id="GO:0008270">
    <property type="term" value="F:zinc ion binding"/>
    <property type="evidence" value="ECO:0007669"/>
    <property type="project" value="UniProtKB-KW"/>
</dbReference>
<dbReference type="Gene3D" id="3.30.40.10">
    <property type="entry name" value="Zinc/RING finger domain, C3HC4 (zinc finger)"/>
    <property type="match status" value="1"/>
</dbReference>